<protein>
    <recommendedName>
        <fullName evidence="2">Phage portal protein</fullName>
    </recommendedName>
</protein>
<reference evidence="1" key="1">
    <citation type="journal article" date="2015" name="Nature">
        <title>Complex archaea that bridge the gap between prokaryotes and eukaryotes.</title>
        <authorList>
            <person name="Spang A."/>
            <person name="Saw J.H."/>
            <person name="Jorgensen S.L."/>
            <person name="Zaremba-Niedzwiedzka K."/>
            <person name="Martijn J."/>
            <person name="Lind A.E."/>
            <person name="van Eijk R."/>
            <person name="Schleper C."/>
            <person name="Guy L."/>
            <person name="Ettema T.J."/>
        </authorList>
    </citation>
    <scope>NUCLEOTIDE SEQUENCE</scope>
</reference>
<dbReference type="GO" id="GO:0005198">
    <property type="term" value="F:structural molecule activity"/>
    <property type="evidence" value="ECO:0007669"/>
    <property type="project" value="InterPro"/>
</dbReference>
<accession>A0A0F9RJC9</accession>
<evidence type="ECO:0000313" key="1">
    <source>
        <dbReference type="EMBL" id="KKN56625.1"/>
    </source>
</evidence>
<name>A0A0F9RJC9_9ZZZZ</name>
<dbReference type="InterPro" id="IPR006429">
    <property type="entry name" value="Phage_lambda_portal"/>
</dbReference>
<sequence length="509" mass="57974">MFKLYRAKRKLRIKEAELVASQYDAAIQTIDKALEARNVVVDQDALSGWIPLGLDGGVTEEDHRSMLESAYNFYHTNPHARAVIRNLVKFTLGKGPLVIPEAENEKVKEIWDDFKEENNFNIREKEIARRTFRDGEVFLRLFINKNDGTVKIRFIRAGMIRNPNDKKLPENVTHGIMTKVDDIETPLLYYKTKADGTFSEAFKAEEIIHIKIFADSDEKRGISQLRVIARRLKQYEGWLEDRIVLNKIRTAIALIKKYDTSSQKLKQIRDENMSDQLSATKKRQQAFSAGTVIHSSKGVEYELLTPNINASDVEADGRAILLAIAAAVGFPEMILTADYSNANYSSSLIAQNPFVREIEDWQDFFSTFYRNLFAVVVQASIDSGELPKGTSTKSRVEFPPMILADLEKIAKAFEILFKYKAVSKKTWQGKMGLDHDIEKNNMDADDSDDVFGPPGTPGGASPFRMPLAPRNQFGADLLTALKEQDWDRIQETVEEMEEEYPEYFTEDNE</sequence>
<dbReference type="EMBL" id="LAZR01000836">
    <property type="protein sequence ID" value="KKN56625.1"/>
    <property type="molecule type" value="Genomic_DNA"/>
</dbReference>
<dbReference type="Pfam" id="PF05136">
    <property type="entry name" value="Phage_portal_2"/>
    <property type="match status" value="1"/>
</dbReference>
<evidence type="ECO:0008006" key="2">
    <source>
        <dbReference type="Google" id="ProtNLM"/>
    </source>
</evidence>
<dbReference type="AlphaFoldDB" id="A0A0F9RJC9"/>
<gene>
    <name evidence="1" type="ORF">LCGC14_0570370</name>
</gene>
<dbReference type="GO" id="GO:0019068">
    <property type="term" value="P:virion assembly"/>
    <property type="evidence" value="ECO:0007669"/>
    <property type="project" value="InterPro"/>
</dbReference>
<comment type="caution">
    <text evidence="1">The sequence shown here is derived from an EMBL/GenBank/DDBJ whole genome shotgun (WGS) entry which is preliminary data.</text>
</comment>
<proteinExistence type="predicted"/>
<organism evidence="1">
    <name type="scientific">marine sediment metagenome</name>
    <dbReference type="NCBI Taxonomy" id="412755"/>
    <lineage>
        <taxon>unclassified sequences</taxon>
        <taxon>metagenomes</taxon>
        <taxon>ecological metagenomes</taxon>
    </lineage>
</organism>